<reference evidence="1 2" key="1">
    <citation type="submission" date="2023-12" db="EMBL/GenBank/DDBJ databases">
        <title>A high-quality genome assembly for Dillenia turbinata (Dilleniales).</title>
        <authorList>
            <person name="Chanderbali A."/>
        </authorList>
    </citation>
    <scope>NUCLEOTIDE SEQUENCE [LARGE SCALE GENOMIC DNA]</scope>
    <source>
        <strain evidence="1">LSX21</strain>
        <tissue evidence="1">Leaf</tissue>
    </source>
</reference>
<dbReference type="AlphaFoldDB" id="A0AAN8UID5"/>
<evidence type="ECO:0000313" key="1">
    <source>
        <dbReference type="EMBL" id="KAK6911157.1"/>
    </source>
</evidence>
<sequence length="79" mass="9169">MEYGTAGPKLYDLKDLDLALLYDKPTIITDTNSTEYKIFNKAWERSNKLSLMFMRRTIAKNIKLMISKTDSAKKFIESV</sequence>
<accession>A0AAN8UID5</accession>
<gene>
    <name evidence="1" type="ORF">RJ641_023250</name>
</gene>
<name>A0AAN8UID5_9MAGN</name>
<keyword evidence="2" id="KW-1185">Reference proteome</keyword>
<dbReference type="EMBL" id="JBAMMX010000028">
    <property type="protein sequence ID" value="KAK6911157.1"/>
    <property type="molecule type" value="Genomic_DNA"/>
</dbReference>
<organism evidence="1 2">
    <name type="scientific">Dillenia turbinata</name>
    <dbReference type="NCBI Taxonomy" id="194707"/>
    <lineage>
        <taxon>Eukaryota</taxon>
        <taxon>Viridiplantae</taxon>
        <taxon>Streptophyta</taxon>
        <taxon>Embryophyta</taxon>
        <taxon>Tracheophyta</taxon>
        <taxon>Spermatophyta</taxon>
        <taxon>Magnoliopsida</taxon>
        <taxon>eudicotyledons</taxon>
        <taxon>Gunneridae</taxon>
        <taxon>Pentapetalae</taxon>
        <taxon>Dilleniales</taxon>
        <taxon>Dilleniaceae</taxon>
        <taxon>Dillenia</taxon>
    </lineage>
</organism>
<dbReference type="Proteomes" id="UP001370490">
    <property type="component" value="Unassembled WGS sequence"/>
</dbReference>
<evidence type="ECO:0000313" key="2">
    <source>
        <dbReference type="Proteomes" id="UP001370490"/>
    </source>
</evidence>
<proteinExistence type="predicted"/>
<protein>
    <submittedName>
        <fullName evidence="1">Uncharacterized protein</fullName>
    </submittedName>
</protein>
<comment type="caution">
    <text evidence="1">The sequence shown here is derived from an EMBL/GenBank/DDBJ whole genome shotgun (WGS) entry which is preliminary data.</text>
</comment>